<protein>
    <submittedName>
        <fullName evidence="1">Uncharacterized protein</fullName>
    </submittedName>
</protein>
<organism evidence="1 2">
    <name type="scientific">Lindgomyces ingoldianus</name>
    <dbReference type="NCBI Taxonomy" id="673940"/>
    <lineage>
        <taxon>Eukaryota</taxon>
        <taxon>Fungi</taxon>
        <taxon>Dikarya</taxon>
        <taxon>Ascomycota</taxon>
        <taxon>Pezizomycotina</taxon>
        <taxon>Dothideomycetes</taxon>
        <taxon>Pleosporomycetidae</taxon>
        <taxon>Pleosporales</taxon>
        <taxon>Lindgomycetaceae</taxon>
        <taxon>Lindgomyces</taxon>
    </lineage>
</organism>
<keyword evidence="2" id="KW-1185">Reference proteome</keyword>
<name>A0ACB6R735_9PLEO</name>
<reference evidence="1" key="1">
    <citation type="journal article" date="2020" name="Stud. Mycol.">
        <title>101 Dothideomycetes genomes: a test case for predicting lifestyles and emergence of pathogens.</title>
        <authorList>
            <person name="Haridas S."/>
            <person name="Albert R."/>
            <person name="Binder M."/>
            <person name="Bloem J."/>
            <person name="Labutti K."/>
            <person name="Salamov A."/>
            <person name="Andreopoulos B."/>
            <person name="Baker S."/>
            <person name="Barry K."/>
            <person name="Bills G."/>
            <person name="Bluhm B."/>
            <person name="Cannon C."/>
            <person name="Castanera R."/>
            <person name="Culley D."/>
            <person name="Daum C."/>
            <person name="Ezra D."/>
            <person name="Gonzalez J."/>
            <person name="Henrissat B."/>
            <person name="Kuo A."/>
            <person name="Liang C."/>
            <person name="Lipzen A."/>
            <person name="Lutzoni F."/>
            <person name="Magnuson J."/>
            <person name="Mondo S."/>
            <person name="Nolan M."/>
            <person name="Ohm R."/>
            <person name="Pangilinan J."/>
            <person name="Park H.-J."/>
            <person name="Ramirez L."/>
            <person name="Alfaro M."/>
            <person name="Sun H."/>
            <person name="Tritt A."/>
            <person name="Yoshinaga Y."/>
            <person name="Zwiers L.-H."/>
            <person name="Turgeon B."/>
            <person name="Goodwin S."/>
            <person name="Spatafora J."/>
            <person name="Crous P."/>
            <person name="Grigoriev I."/>
        </authorList>
    </citation>
    <scope>NUCLEOTIDE SEQUENCE</scope>
    <source>
        <strain evidence="1">ATCC 200398</strain>
    </source>
</reference>
<gene>
    <name evidence="1" type="ORF">BDR25DRAFT_310566</name>
</gene>
<sequence>MQSAERAILQSLGLATDTHVNTPVEKTPDEKLAEKDAIIEDLKKQIQKLTDRGQKRWRDNLFINRRAELAEKRLSQASFFLKDTEARCGHAVAHNKAYATSLEDKIKQMEEDKKVLAAKALSDRQHDIANMRKQFEMEWKRVRIEANNAKEEVRRLADDNVRLEKEKGISETEAAFLKQKLQDQARSLSPRKPIEYPLNPQYQGPESKKRKVEDISSPSFATSHAQTPFLRLNFAPRAQTFTPPQPIPQSLPQPPPMTPYQGMLFPHMEILAKNRMPPEHDMTPQSPISGPYASFPGLTPMPILAAPNYTPPQPQSQPQQPPHPEPQERRIVACMNCHKHWWNGTCDNGTPCQNCHLEGKTASQCIRPRCSSFEAGSCSRRNCSRAHEDDQFMAVHAYKKDLKRSVTKANAPDAPVTRN</sequence>
<evidence type="ECO:0000313" key="1">
    <source>
        <dbReference type="EMBL" id="KAF2475114.1"/>
    </source>
</evidence>
<accession>A0ACB6R735</accession>
<evidence type="ECO:0000313" key="2">
    <source>
        <dbReference type="Proteomes" id="UP000799755"/>
    </source>
</evidence>
<comment type="caution">
    <text evidence="1">The sequence shown here is derived from an EMBL/GenBank/DDBJ whole genome shotgun (WGS) entry which is preliminary data.</text>
</comment>
<dbReference type="Proteomes" id="UP000799755">
    <property type="component" value="Unassembled WGS sequence"/>
</dbReference>
<proteinExistence type="predicted"/>
<dbReference type="EMBL" id="MU003496">
    <property type="protein sequence ID" value="KAF2475114.1"/>
    <property type="molecule type" value="Genomic_DNA"/>
</dbReference>